<feature type="transmembrane region" description="Helical" evidence="1">
    <location>
        <begin position="103"/>
        <end position="129"/>
    </location>
</feature>
<feature type="transmembrane region" description="Helical" evidence="1">
    <location>
        <begin position="135"/>
        <end position="155"/>
    </location>
</feature>
<proteinExistence type="predicted"/>
<evidence type="ECO:0000313" key="3">
    <source>
        <dbReference type="Proteomes" id="UP000254425"/>
    </source>
</evidence>
<feature type="transmembrane region" description="Helical" evidence="1">
    <location>
        <begin position="232"/>
        <end position="254"/>
    </location>
</feature>
<keyword evidence="1" id="KW-0812">Transmembrane</keyword>
<feature type="transmembrane region" description="Helical" evidence="1">
    <location>
        <begin position="497"/>
        <end position="521"/>
    </location>
</feature>
<keyword evidence="1" id="KW-0472">Membrane</keyword>
<dbReference type="RefSeq" id="WP_208884421.1">
    <property type="nucleotide sequence ID" value="NZ_CP031320.1"/>
</dbReference>
<protein>
    <submittedName>
        <fullName evidence="2">Transporter</fullName>
    </submittedName>
</protein>
<dbReference type="Proteomes" id="UP000254425">
    <property type="component" value="Chromosome"/>
</dbReference>
<organism evidence="2 3">
    <name type="scientific">Streptomyces armeniacus</name>
    <dbReference type="NCBI Taxonomy" id="83291"/>
    <lineage>
        <taxon>Bacteria</taxon>
        <taxon>Bacillati</taxon>
        <taxon>Actinomycetota</taxon>
        <taxon>Actinomycetes</taxon>
        <taxon>Kitasatosporales</taxon>
        <taxon>Streptomycetaceae</taxon>
        <taxon>Streptomyces</taxon>
    </lineage>
</organism>
<reference evidence="2 3" key="1">
    <citation type="submission" date="2018-07" db="EMBL/GenBank/DDBJ databases">
        <title>Draft genome of the type strain Streptomyces armeniacus ATCC 15676.</title>
        <authorList>
            <person name="Labana P."/>
            <person name="Gosse J.T."/>
            <person name="Boddy C.N."/>
        </authorList>
    </citation>
    <scope>NUCLEOTIDE SEQUENCE [LARGE SCALE GENOMIC DNA]</scope>
    <source>
        <strain evidence="2 3">ATCC 15676</strain>
    </source>
</reference>
<accession>A0A345XZP8</accession>
<evidence type="ECO:0000313" key="2">
    <source>
        <dbReference type="EMBL" id="AXK37114.1"/>
    </source>
</evidence>
<keyword evidence="1" id="KW-1133">Transmembrane helix</keyword>
<dbReference type="AlphaFoldDB" id="A0A345XZP8"/>
<name>A0A345XZP8_9ACTN</name>
<evidence type="ECO:0000256" key="1">
    <source>
        <dbReference type="SAM" id="Phobius"/>
    </source>
</evidence>
<dbReference type="EMBL" id="CP031320">
    <property type="protein sequence ID" value="AXK37114.1"/>
    <property type="molecule type" value="Genomic_DNA"/>
</dbReference>
<keyword evidence="3" id="KW-1185">Reference proteome</keyword>
<feature type="transmembrane region" description="Helical" evidence="1">
    <location>
        <begin position="391"/>
        <end position="416"/>
    </location>
</feature>
<feature type="transmembrane region" description="Helical" evidence="1">
    <location>
        <begin position="466"/>
        <end position="491"/>
    </location>
</feature>
<feature type="transmembrane region" description="Helical" evidence="1">
    <location>
        <begin position="175"/>
        <end position="194"/>
    </location>
</feature>
<sequence>MSSSTLLSVFVRLKLSLLRNGLRQSTGRTAAFVTSIVLAVLVAAFQLLGLVLLRGNEYAEAVVVPLTALLALGWAVMPLFFSGGDETLDPTRLAMLPLRPRRLVVALLSASLVGIAPVFTLTLLLGAVIAVAHGAAAAAVAVLALPLALLTCVALARAVATANVRLLTSRRGRDLALLSGLLIAIGAQVVNLGVQKLSEPDGLSVLEPAAEVLRWLPPAAAVGAVRAVSDGAYALALAQFALSCAALAGTLWWWQRSLHRLMISPDASTLQSAAGPDAAARGGSGSGSGRRGLAALLPGGRTGAVIVRTLRYAWRDPKTKVGWASSLGIGVLLPVVFAVQGNGSAYNACWAAGMLGILMYNQFGQDHSGFWLVASTVASPRDAYVELRGRMLAIALVAVPYVTTVSVVSVLLLGSWSVLPEVLGLSLGLLGVLLATGVYSSTYFAYSIPQDSGKNVAPGQGSLAYLSIFGGMLAGAVACAPLLAVTVWLHMSGAHGALWVVLPLGAAYGAGVCALVLRLVAPRTADRLPEILAAVSRG</sequence>
<feature type="transmembrane region" description="Helical" evidence="1">
    <location>
        <begin position="422"/>
        <end position="446"/>
    </location>
</feature>
<feature type="transmembrane region" description="Helical" evidence="1">
    <location>
        <begin position="58"/>
        <end position="82"/>
    </location>
</feature>
<gene>
    <name evidence="2" type="ORF">DVA86_05940</name>
</gene>
<feature type="transmembrane region" description="Helical" evidence="1">
    <location>
        <begin position="29"/>
        <end position="52"/>
    </location>
</feature>
<dbReference type="KEGG" id="sarm:DVA86_05940"/>